<keyword evidence="2" id="KW-0449">Lipoprotein</keyword>
<evidence type="ECO:0000313" key="2">
    <source>
        <dbReference type="EMBL" id="MFC4330959.1"/>
    </source>
</evidence>
<reference evidence="3" key="1">
    <citation type="journal article" date="2019" name="Int. J. Syst. Evol. Microbiol.">
        <title>The Global Catalogue of Microorganisms (GCM) 10K type strain sequencing project: providing services to taxonomists for standard genome sequencing and annotation.</title>
        <authorList>
            <consortium name="The Broad Institute Genomics Platform"/>
            <consortium name="The Broad Institute Genome Sequencing Center for Infectious Disease"/>
            <person name="Wu L."/>
            <person name="Ma J."/>
        </authorList>
    </citation>
    <scope>NUCLEOTIDE SEQUENCE [LARGE SCALE GENOMIC DNA]</scope>
    <source>
        <strain evidence="3">PCU 347</strain>
    </source>
</reference>
<evidence type="ECO:0000256" key="1">
    <source>
        <dbReference type="SAM" id="SignalP"/>
    </source>
</evidence>
<gene>
    <name evidence="2" type="ORF">ACFPC0_24870</name>
</gene>
<feature type="chain" id="PRO_5045220037" evidence="1">
    <location>
        <begin position="24"/>
        <end position="97"/>
    </location>
</feature>
<comment type="caution">
    <text evidence="2">The sequence shown here is derived from an EMBL/GenBank/DDBJ whole genome shotgun (WGS) entry which is preliminary data.</text>
</comment>
<dbReference type="PROSITE" id="PS51257">
    <property type="entry name" value="PROKAR_LIPOPROTEIN"/>
    <property type="match status" value="1"/>
</dbReference>
<name>A0ABV8TJT4_9ACTN</name>
<organism evidence="2 3">
    <name type="scientific">Streptomyces andamanensis</name>
    <dbReference type="NCBI Taxonomy" id="1565035"/>
    <lineage>
        <taxon>Bacteria</taxon>
        <taxon>Bacillati</taxon>
        <taxon>Actinomycetota</taxon>
        <taxon>Actinomycetes</taxon>
        <taxon>Kitasatosporales</taxon>
        <taxon>Streptomycetaceae</taxon>
        <taxon>Streptomyces</taxon>
    </lineage>
</organism>
<sequence length="97" mass="10292">MRHVRRAAALAAIAATAFGTLTACSMQDAVCGGGEYPVAPVGSTGGACVPKDEEPPKGYVRYPEGKVPEKVGDTWDQYWETHVVDRDGTVRKAPADE</sequence>
<feature type="signal peptide" evidence="1">
    <location>
        <begin position="1"/>
        <end position="23"/>
    </location>
</feature>
<accession>A0ABV8TJT4</accession>
<dbReference type="RefSeq" id="WP_018565427.1">
    <property type="nucleotide sequence ID" value="NZ_JBHSDP010000024.1"/>
</dbReference>
<evidence type="ECO:0000313" key="3">
    <source>
        <dbReference type="Proteomes" id="UP001595824"/>
    </source>
</evidence>
<dbReference type="NCBIfam" id="NF046120">
    <property type="entry name" value="lipo_SCO0607"/>
    <property type="match status" value="1"/>
</dbReference>
<dbReference type="InterPro" id="IPR058119">
    <property type="entry name" value="SCO0607-like"/>
</dbReference>
<dbReference type="EMBL" id="JBHSDP010000024">
    <property type="protein sequence ID" value="MFC4330959.1"/>
    <property type="molecule type" value="Genomic_DNA"/>
</dbReference>
<keyword evidence="3" id="KW-1185">Reference proteome</keyword>
<dbReference type="Proteomes" id="UP001595824">
    <property type="component" value="Unassembled WGS sequence"/>
</dbReference>
<protein>
    <submittedName>
        <fullName evidence="2">SCO0607 family lipoprotein</fullName>
    </submittedName>
</protein>
<proteinExistence type="predicted"/>
<keyword evidence="1" id="KW-0732">Signal</keyword>